<dbReference type="GO" id="GO:0005737">
    <property type="term" value="C:cytoplasm"/>
    <property type="evidence" value="ECO:0007669"/>
    <property type="project" value="TreeGrafter"/>
</dbReference>
<dbReference type="Proteomes" id="UP000281553">
    <property type="component" value="Unassembled WGS sequence"/>
</dbReference>
<dbReference type="SUPFAM" id="SSF46565">
    <property type="entry name" value="Chaperone J-domain"/>
    <property type="match status" value="1"/>
</dbReference>
<reference evidence="2 3" key="1">
    <citation type="submission" date="2018-11" db="EMBL/GenBank/DDBJ databases">
        <authorList>
            <consortium name="Pathogen Informatics"/>
        </authorList>
    </citation>
    <scope>NUCLEOTIDE SEQUENCE [LARGE SCALE GENOMIC DNA]</scope>
</reference>
<dbReference type="InterPro" id="IPR018253">
    <property type="entry name" value="DnaJ_domain_CS"/>
</dbReference>
<evidence type="ECO:0000313" key="3">
    <source>
        <dbReference type="Proteomes" id="UP000281553"/>
    </source>
</evidence>
<protein>
    <recommendedName>
        <fullName evidence="1">J domain-containing protein</fullName>
    </recommendedName>
</protein>
<proteinExistence type="predicted"/>
<keyword evidence="3" id="KW-1185">Reference proteome</keyword>
<dbReference type="PRINTS" id="PR00625">
    <property type="entry name" value="JDOMAIN"/>
</dbReference>
<dbReference type="PROSITE" id="PS00636">
    <property type="entry name" value="DNAJ_1"/>
    <property type="match status" value="1"/>
</dbReference>
<dbReference type="Pfam" id="PF00226">
    <property type="entry name" value="DnaJ"/>
    <property type="match status" value="1"/>
</dbReference>
<accession>A0A3P6SIT2</accession>
<dbReference type="GO" id="GO:0005634">
    <property type="term" value="C:nucleus"/>
    <property type="evidence" value="ECO:0007669"/>
    <property type="project" value="TreeGrafter"/>
</dbReference>
<dbReference type="InterPro" id="IPR036869">
    <property type="entry name" value="J_dom_sf"/>
</dbReference>
<gene>
    <name evidence="2" type="ORF">DILT_LOCUS2171</name>
</gene>
<organism evidence="2 3">
    <name type="scientific">Dibothriocephalus latus</name>
    <name type="common">Fish tapeworm</name>
    <name type="synonym">Diphyllobothrium latum</name>
    <dbReference type="NCBI Taxonomy" id="60516"/>
    <lineage>
        <taxon>Eukaryota</taxon>
        <taxon>Metazoa</taxon>
        <taxon>Spiralia</taxon>
        <taxon>Lophotrochozoa</taxon>
        <taxon>Platyhelminthes</taxon>
        <taxon>Cestoda</taxon>
        <taxon>Eucestoda</taxon>
        <taxon>Diphyllobothriidea</taxon>
        <taxon>Diphyllobothriidae</taxon>
        <taxon>Dibothriocephalus</taxon>
    </lineage>
</organism>
<evidence type="ECO:0000313" key="2">
    <source>
        <dbReference type="EMBL" id="VDK69573.1"/>
    </source>
</evidence>
<dbReference type="PANTHER" id="PTHR43948">
    <property type="entry name" value="DNAJ HOMOLOG SUBFAMILY B"/>
    <property type="match status" value="1"/>
</dbReference>
<name>A0A3P6SIT2_DIBLA</name>
<dbReference type="Gene3D" id="1.10.287.110">
    <property type="entry name" value="DnaJ domain"/>
    <property type="match status" value="1"/>
</dbReference>
<feature type="domain" description="J" evidence="1">
    <location>
        <begin position="68"/>
        <end position="132"/>
    </location>
</feature>
<dbReference type="PROSITE" id="PS50076">
    <property type="entry name" value="DNAJ_2"/>
    <property type="match status" value="1"/>
</dbReference>
<dbReference type="AlphaFoldDB" id="A0A3P6SIT2"/>
<dbReference type="GO" id="GO:0051087">
    <property type="term" value="F:protein-folding chaperone binding"/>
    <property type="evidence" value="ECO:0007669"/>
    <property type="project" value="TreeGrafter"/>
</dbReference>
<dbReference type="CDD" id="cd06257">
    <property type="entry name" value="DnaJ"/>
    <property type="match status" value="1"/>
</dbReference>
<dbReference type="InterPro" id="IPR001623">
    <property type="entry name" value="DnaJ_domain"/>
</dbReference>
<dbReference type="PANTHER" id="PTHR43948:SF10">
    <property type="entry name" value="MRJ, ISOFORM E"/>
    <property type="match status" value="1"/>
</dbReference>
<dbReference type="GO" id="GO:0051082">
    <property type="term" value="F:unfolded protein binding"/>
    <property type="evidence" value="ECO:0007669"/>
    <property type="project" value="TreeGrafter"/>
</dbReference>
<dbReference type="GO" id="GO:0044183">
    <property type="term" value="F:protein folding chaperone"/>
    <property type="evidence" value="ECO:0007669"/>
    <property type="project" value="TreeGrafter"/>
</dbReference>
<dbReference type="OrthoDB" id="10250354at2759"/>
<dbReference type="EMBL" id="UYRU01041761">
    <property type="protein sequence ID" value="VDK69573.1"/>
    <property type="molecule type" value="Genomic_DNA"/>
</dbReference>
<evidence type="ECO:0000259" key="1">
    <source>
        <dbReference type="PROSITE" id="PS50076"/>
    </source>
</evidence>
<dbReference type="SMART" id="SM00271">
    <property type="entry name" value="DnaJ"/>
    <property type="match status" value="1"/>
</dbReference>
<sequence>MMMKQKEKIECNNKKIIKNKKTMKSRMEIKKTGFTSKKLPAVGTMHPVQAAKQESGAGKARGTGMGSDLYALLEVPHGASTEDIRKAYKKLALQYHPDKNDDPKAEARFKEIAQAYEILSNSERRRIYDQFGEEGLRAGTSGRTNTFKPFAKDFNPFNTFRMFFGGTDPFSDIFGMSSGVSLL</sequence>